<dbReference type="RefSeq" id="WP_311363703.1">
    <property type="nucleotide sequence ID" value="NZ_JAVRIC010000003.1"/>
</dbReference>
<dbReference type="InterPro" id="IPR007712">
    <property type="entry name" value="RelE/ParE_toxin"/>
</dbReference>
<dbReference type="PANTHER" id="PTHR33755">
    <property type="entry name" value="TOXIN PARE1-RELATED"/>
    <property type="match status" value="1"/>
</dbReference>
<dbReference type="Gene3D" id="3.30.2310.20">
    <property type="entry name" value="RelE-like"/>
    <property type="match status" value="1"/>
</dbReference>
<keyword evidence="4" id="KW-1185">Reference proteome</keyword>
<dbReference type="InterPro" id="IPR051803">
    <property type="entry name" value="TA_system_RelE-like_toxin"/>
</dbReference>
<comment type="caution">
    <text evidence="3">The sequence shown here is derived from an EMBL/GenBank/DDBJ whole genome shotgun (WGS) entry which is preliminary data.</text>
</comment>
<accession>A0ABU2WEL4</accession>
<keyword evidence="2" id="KW-1277">Toxin-antitoxin system</keyword>
<evidence type="ECO:0000256" key="1">
    <source>
        <dbReference type="ARBA" id="ARBA00006226"/>
    </source>
</evidence>
<sequence>MKLGISSAAGAVVQIRWLNRALLNFKEEADYIAQDDPQAAARIVVLIENTVGTLADHPGLGRPGRAPGTRELVVPGTNYLVPYRVRGERIEILRAFHGRRRWPSQR</sequence>
<name>A0ABU2WEL4_9GAMM</name>
<dbReference type="Proteomes" id="UP001254608">
    <property type="component" value="Unassembled WGS sequence"/>
</dbReference>
<dbReference type="InterPro" id="IPR035093">
    <property type="entry name" value="RelE/ParE_toxin_dom_sf"/>
</dbReference>
<dbReference type="PANTHER" id="PTHR33755:SF6">
    <property type="entry name" value="PLASMID STABILIZATION SYSTEM PROTEIN"/>
    <property type="match status" value="1"/>
</dbReference>
<organism evidence="3 4">
    <name type="scientific">Banduia mediterranea</name>
    <dbReference type="NCBI Taxonomy" id="3075609"/>
    <lineage>
        <taxon>Bacteria</taxon>
        <taxon>Pseudomonadati</taxon>
        <taxon>Pseudomonadota</taxon>
        <taxon>Gammaproteobacteria</taxon>
        <taxon>Nevskiales</taxon>
        <taxon>Algiphilaceae</taxon>
        <taxon>Banduia</taxon>
    </lineage>
</organism>
<protein>
    <submittedName>
        <fullName evidence="3">Type II toxin-antitoxin system RelE/ParE family toxin</fullName>
    </submittedName>
</protein>
<comment type="similarity">
    <text evidence="1">Belongs to the RelE toxin family.</text>
</comment>
<dbReference type="Pfam" id="PF05016">
    <property type="entry name" value="ParE_toxin"/>
    <property type="match status" value="1"/>
</dbReference>
<evidence type="ECO:0000313" key="3">
    <source>
        <dbReference type="EMBL" id="MDT0496309.1"/>
    </source>
</evidence>
<dbReference type="EMBL" id="JAVRIC010000003">
    <property type="protein sequence ID" value="MDT0496309.1"/>
    <property type="molecule type" value="Genomic_DNA"/>
</dbReference>
<gene>
    <name evidence="3" type="ORF">RM530_02865</name>
</gene>
<evidence type="ECO:0000256" key="2">
    <source>
        <dbReference type="ARBA" id="ARBA00022649"/>
    </source>
</evidence>
<evidence type="ECO:0000313" key="4">
    <source>
        <dbReference type="Proteomes" id="UP001254608"/>
    </source>
</evidence>
<dbReference type="NCBIfam" id="TIGR02385">
    <property type="entry name" value="RelE_StbE"/>
    <property type="match status" value="1"/>
</dbReference>
<proteinExistence type="inferred from homology"/>
<reference evidence="3 4" key="1">
    <citation type="submission" date="2023-09" db="EMBL/GenBank/DDBJ databases">
        <authorList>
            <person name="Rey-Velasco X."/>
        </authorList>
    </citation>
    <scope>NUCLEOTIDE SEQUENCE [LARGE SCALE GENOMIC DNA]</scope>
    <source>
        <strain evidence="3 4">W345</strain>
    </source>
</reference>